<organism evidence="3 4">
    <name type="scientific">Erythranthe guttata</name>
    <name type="common">Yellow monkey flower</name>
    <name type="synonym">Mimulus guttatus</name>
    <dbReference type="NCBI Taxonomy" id="4155"/>
    <lineage>
        <taxon>Eukaryota</taxon>
        <taxon>Viridiplantae</taxon>
        <taxon>Streptophyta</taxon>
        <taxon>Embryophyta</taxon>
        <taxon>Tracheophyta</taxon>
        <taxon>Spermatophyta</taxon>
        <taxon>Magnoliopsida</taxon>
        <taxon>eudicotyledons</taxon>
        <taxon>Gunneridae</taxon>
        <taxon>Pentapetalae</taxon>
        <taxon>asterids</taxon>
        <taxon>lamiids</taxon>
        <taxon>Lamiales</taxon>
        <taxon>Phrymaceae</taxon>
        <taxon>Erythranthe</taxon>
    </lineage>
</organism>
<dbReference type="PANTHER" id="PTHR35358:SF10">
    <property type="entry name" value="PLANT PHOSPHOLIPASE-LIKE PROTEIN"/>
    <property type="match status" value="1"/>
</dbReference>
<keyword evidence="4" id="KW-1185">Reference proteome</keyword>
<gene>
    <name evidence="3" type="ORF">MIMGU_mgv1a010780mg</name>
</gene>
<dbReference type="PANTHER" id="PTHR35358">
    <property type="entry name" value="OS06G0711100 PROTEIN"/>
    <property type="match status" value="1"/>
</dbReference>
<dbReference type="InterPro" id="IPR007942">
    <property type="entry name" value="PLipase-like"/>
</dbReference>
<dbReference type="AlphaFoldDB" id="A0A022QA04"/>
<protein>
    <recommendedName>
        <fullName evidence="5">Phospholipase-like protein</fullName>
    </recommendedName>
</protein>
<evidence type="ECO:0008006" key="5">
    <source>
        <dbReference type="Google" id="ProtNLM"/>
    </source>
</evidence>
<evidence type="ECO:0000313" key="3">
    <source>
        <dbReference type="EMBL" id="EYU24088.1"/>
    </source>
</evidence>
<accession>A0A022QA04</accession>
<reference evidence="3 4" key="1">
    <citation type="journal article" date="2013" name="Proc. Natl. Acad. Sci. U.S.A.">
        <title>Fine-scale variation in meiotic recombination in Mimulus inferred from population shotgun sequencing.</title>
        <authorList>
            <person name="Hellsten U."/>
            <person name="Wright K.M."/>
            <person name="Jenkins J."/>
            <person name="Shu S."/>
            <person name="Yuan Y."/>
            <person name="Wessler S.R."/>
            <person name="Schmutz J."/>
            <person name="Willis J.H."/>
            <person name="Rokhsar D.S."/>
        </authorList>
    </citation>
    <scope>NUCLEOTIDE SEQUENCE [LARGE SCALE GENOMIC DNA]</scope>
    <source>
        <strain evidence="4">cv. DUN x IM62</strain>
    </source>
</reference>
<dbReference type="Proteomes" id="UP000030748">
    <property type="component" value="Unassembled WGS sequence"/>
</dbReference>
<evidence type="ECO:0000256" key="2">
    <source>
        <dbReference type="SAM" id="MobiDB-lite"/>
    </source>
</evidence>
<evidence type="ECO:0000313" key="4">
    <source>
        <dbReference type="Proteomes" id="UP000030748"/>
    </source>
</evidence>
<name>A0A022QA04_ERYGU</name>
<dbReference type="Pfam" id="PF05278">
    <property type="entry name" value="PEARLI-4"/>
    <property type="match status" value="1"/>
</dbReference>
<keyword evidence="1" id="KW-0175">Coiled coil</keyword>
<feature type="coiled-coil region" evidence="1">
    <location>
        <begin position="216"/>
        <end position="278"/>
    </location>
</feature>
<proteinExistence type="predicted"/>
<feature type="region of interest" description="Disordered" evidence="2">
    <location>
        <begin position="1"/>
        <end position="28"/>
    </location>
</feature>
<dbReference type="eggNOG" id="ENOG502RUJZ">
    <property type="taxonomic scope" value="Eukaryota"/>
</dbReference>
<dbReference type="EMBL" id="KI632147">
    <property type="protein sequence ID" value="EYU24088.1"/>
    <property type="molecule type" value="Genomic_DNA"/>
</dbReference>
<sequence>MTGVKGRSGKRRGRGRCEMTTEESDDHSHNYTIRLRSTDNQTNNGFDNISASAGSANWSPPISYQTLDLDNLTSKITAQYCQSPPPPNMQQEKSFCVTEFAQKALDELDEDPEEVVSNRFIVKKEVAPLLRAVFDKHGDITSECVLKSPKILSHHLEDLCDIYMKLEGTTLGNITRIELDNMLEQVDDFERVKMNVGWIRKRLEHISRAKKGFLEYIQLKQEAKKDEEASARAEKKVELYTREVCEVKQKLSEVKQKLSEAEEEVVANKAKADESKRVVLDIHDTILSIVNKSLVDGLLNS</sequence>
<dbReference type="STRING" id="4155.A0A022QA04"/>
<evidence type="ECO:0000256" key="1">
    <source>
        <dbReference type="SAM" id="Coils"/>
    </source>
</evidence>